<dbReference type="GO" id="GO:0046656">
    <property type="term" value="P:folic acid biosynthetic process"/>
    <property type="evidence" value="ECO:0007669"/>
    <property type="project" value="UniProtKB-KW"/>
</dbReference>
<dbReference type="PANTHER" id="PTHR20941">
    <property type="entry name" value="FOLATE SYNTHESIS PROTEINS"/>
    <property type="match status" value="1"/>
</dbReference>
<comment type="function">
    <text evidence="12">Catalyzes the condensation of para-aminobenzoate (pABA) with 6-hydroxymethyl-7,8-dihydropterin diphosphate (DHPt-PP) to form 7,8-dihydropteroate (H2Pte), the immediate precursor of folate derivatives.</text>
</comment>
<keyword evidence="7 12" id="KW-0808">Transferase</keyword>
<dbReference type="GO" id="GO:0004156">
    <property type="term" value="F:dihydropteroate synthase activity"/>
    <property type="evidence" value="ECO:0007669"/>
    <property type="project" value="UniProtKB-EC"/>
</dbReference>
<dbReference type="PROSITE" id="PS50972">
    <property type="entry name" value="PTERIN_BINDING"/>
    <property type="match status" value="1"/>
</dbReference>
<evidence type="ECO:0000259" key="13">
    <source>
        <dbReference type="PROSITE" id="PS50972"/>
    </source>
</evidence>
<evidence type="ECO:0000256" key="5">
    <source>
        <dbReference type="ARBA" id="ARBA00012458"/>
    </source>
</evidence>
<dbReference type="Gene3D" id="3.20.20.20">
    <property type="entry name" value="Dihydropteroate synthase-like"/>
    <property type="match status" value="1"/>
</dbReference>
<dbReference type="RefSeq" id="WP_246170721.1">
    <property type="nucleotide sequence ID" value="NZ_VIWU01000001.1"/>
</dbReference>
<name>A0A561T0V8_9PSEU</name>
<evidence type="ECO:0000256" key="6">
    <source>
        <dbReference type="ARBA" id="ARBA00016919"/>
    </source>
</evidence>
<dbReference type="PANTHER" id="PTHR20941:SF1">
    <property type="entry name" value="FOLIC ACID SYNTHESIS PROTEIN FOL1"/>
    <property type="match status" value="1"/>
</dbReference>
<sequence length="281" mass="28465">MLLERCTVMGVVNVTPDSFSDGGWYATTDAAVAHGLALRAAGADYVDVGGESTRPGAGRVDPETELRRVLPVVAELTAAGVPVSVDTMRASVAGAAIDAGAVIVNDVSGGRADPEMAAVVAGGGASWVLTHARGASSDMYATAVYDDVVQDVAAELRARVDDAVAAGVHPDRLILDPGIGFAKRPEHNWTLLAHLDALVALGFPLLVGASRKSFLADVLPETRAAADRDAATVATTVMAALAGVWGVRVHDAAASVDAVSVVAALRAARGAPVPPVPVGAR</sequence>
<evidence type="ECO:0000256" key="10">
    <source>
        <dbReference type="ARBA" id="ARBA00022909"/>
    </source>
</evidence>
<dbReference type="AlphaFoldDB" id="A0A561T0V8"/>
<keyword evidence="8 12" id="KW-0479">Metal-binding</keyword>
<evidence type="ECO:0000256" key="3">
    <source>
        <dbReference type="ARBA" id="ARBA00004763"/>
    </source>
</evidence>
<dbReference type="PROSITE" id="PS00792">
    <property type="entry name" value="DHPS_1"/>
    <property type="match status" value="1"/>
</dbReference>
<dbReference type="GO" id="GO:0046654">
    <property type="term" value="P:tetrahydrofolate biosynthetic process"/>
    <property type="evidence" value="ECO:0007669"/>
    <property type="project" value="UniProtKB-UniPathway"/>
</dbReference>
<proteinExistence type="inferred from homology"/>
<dbReference type="InterPro" id="IPR006390">
    <property type="entry name" value="DHP_synth_dom"/>
</dbReference>
<gene>
    <name evidence="14" type="ORF">FHX44_116676</name>
</gene>
<dbReference type="FunFam" id="3.20.20.20:FF:000006">
    <property type="entry name" value="Dihydropteroate synthase"/>
    <property type="match status" value="1"/>
</dbReference>
<keyword evidence="9 12" id="KW-0460">Magnesium</keyword>
<dbReference type="Proteomes" id="UP000321261">
    <property type="component" value="Unassembled WGS sequence"/>
</dbReference>
<comment type="cofactor">
    <cofactor evidence="2 12">
        <name>Mg(2+)</name>
        <dbReference type="ChEBI" id="CHEBI:18420"/>
    </cofactor>
</comment>
<evidence type="ECO:0000256" key="8">
    <source>
        <dbReference type="ARBA" id="ARBA00022723"/>
    </source>
</evidence>
<dbReference type="InterPro" id="IPR000489">
    <property type="entry name" value="Pterin-binding_dom"/>
</dbReference>
<reference evidence="14 15" key="1">
    <citation type="submission" date="2019-06" db="EMBL/GenBank/DDBJ databases">
        <title>Sequencing the genomes of 1000 actinobacteria strains.</title>
        <authorList>
            <person name="Klenk H.-P."/>
        </authorList>
    </citation>
    <scope>NUCLEOTIDE SEQUENCE [LARGE SCALE GENOMIC DNA]</scope>
    <source>
        <strain evidence="14 15">DSM 45671</strain>
    </source>
</reference>
<evidence type="ECO:0000256" key="12">
    <source>
        <dbReference type="RuleBase" id="RU361205"/>
    </source>
</evidence>
<comment type="similarity">
    <text evidence="4 12">Belongs to the DHPS family.</text>
</comment>
<comment type="pathway">
    <text evidence="3 12">Cofactor biosynthesis; tetrahydrofolate biosynthesis; 7,8-dihydrofolate from 2-amino-4-hydroxy-6-hydroxymethyl-7,8-dihydropteridine diphosphate and 4-aminobenzoate: step 1/2.</text>
</comment>
<organism evidence="14 15">
    <name type="scientific">Pseudonocardia hierapolitana</name>
    <dbReference type="NCBI Taxonomy" id="1128676"/>
    <lineage>
        <taxon>Bacteria</taxon>
        <taxon>Bacillati</taxon>
        <taxon>Actinomycetota</taxon>
        <taxon>Actinomycetes</taxon>
        <taxon>Pseudonocardiales</taxon>
        <taxon>Pseudonocardiaceae</taxon>
        <taxon>Pseudonocardia</taxon>
    </lineage>
</organism>
<evidence type="ECO:0000313" key="15">
    <source>
        <dbReference type="Proteomes" id="UP000321261"/>
    </source>
</evidence>
<dbReference type="EMBL" id="VIWU01000001">
    <property type="protein sequence ID" value="TWF80733.1"/>
    <property type="molecule type" value="Genomic_DNA"/>
</dbReference>
<evidence type="ECO:0000313" key="14">
    <source>
        <dbReference type="EMBL" id="TWF80733.1"/>
    </source>
</evidence>
<dbReference type="UniPathway" id="UPA00077">
    <property type="reaction ID" value="UER00156"/>
</dbReference>
<dbReference type="CDD" id="cd00739">
    <property type="entry name" value="DHPS"/>
    <property type="match status" value="1"/>
</dbReference>
<dbReference type="InterPro" id="IPR011005">
    <property type="entry name" value="Dihydropteroate_synth-like_sf"/>
</dbReference>
<evidence type="ECO:0000256" key="4">
    <source>
        <dbReference type="ARBA" id="ARBA00009503"/>
    </source>
</evidence>
<evidence type="ECO:0000256" key="7">
    <source>
        <dbReference type="ARBA" id="ARBA00022679"/>
    </source>
</evidence>
<protein>
    <recommendedName>
        <fullName evidence="6 12">Dihydropteroate synthase</fullName>
        <shortName evidence="12">DHPS</shortName>
        <ecNumber evidence="5 12">2.5.1.15</ecNumber>
    </recommendedName>
    <alternativeName>
        <fullName evidence="11 12">Dihydropteroate pyrophosphorylase</fullName>
    </alternativeName>
</protein>
<dbReference type="EC" id="2.5.1.15" evidence="5 12"/>
<evidence type="ECO:0000256" key="2">
    <source>
        <dbReference type="ARBA" id="ARBA00001946"/>
    </source>
</evidence>
<dbReference type="GO" id="GO:0046872">
    <property type="term" value="F:metal ion binding"/>
    <property type="evidence" value="ECO:0007669"/>
    <property type="project" value="UniProtKB-KW"/>
</dbReference>
<dbReference type="InterPro" id="IPR045031">
    <property type="entry name" value="DHP_synth-like"/>
</dbReference>
<keyword evidence="15" id="KW-1185">Reference proteome</keyword>
<dbReference type="NCBIfam" id="TIGR01496">
    <property type="entry name" value="DHPS"/>
    <property type="match status" value="1"/>
</dbReference>
<dbReference type="SUPFAM" id="SSF51717">
    <property type="entry name" value="Dihydropteroate synthetase-like"/>
    <property type="match status" value="1"/>
</dbReference>
<evidence type="ECO:0000256" key="9">
    <source>
        <dbReference type="ARBA" id="ARBA00022842"/>
    </source>
</evidence>
<feature type="domain" description="Pterin-binding" evidence="13">
    <location>
        <begin position="6"/>
        <end position="260"/>
    </location>
</feature>
<dbReference type="GO" id="GO:0005829">
    <property type="term" value="C:cytosol"/>
    <property type="evidence" value="ECO:0007669"/>
    <property type="project" value="TreeGrafter"/>
</dbReference>
<comment type="caution">
    <text evidence="14">The sequence shown here is derived from an EMBL/GenBank/DDBJ whole genome shotgun (WGS) entry which is preliminary data.</text>
</comment>
<evidence type="ECO:0000256" key="11">
    <source>
        <dbReference type="ARBA" id="ARBA00030193"/>
    </source>
</evidence>
<keyword evidence="10 12" id="KW-0289">Folate biosynthesis</keyword>
<comment type="catalytic activity">
    <reaction evidence="1">
        <text>(7,8-dihydropterin-6-yl)methyl diphosphate + 4-aminobenzoate = 7,8-dihydropteroate + diphosphate</text>
        <dbReference type="Rhea" id="RHEA:19949"/>
        <dbReference type="ChEBI" id="CHEBI:17836"/>
        <dbReference type="ChEBI" id="CHEBI:17839"/>
        <dbReference type="ChEBI" id="CHEBI:33019"/>
        <dbReference type="ChEBI" id="CHEBI:72950"/>
        <dbReference type="EC" id="2.5.1.15"/>
    </reaction>
</comment>
<accession>A0A561T0V8</accession>
<dbReference type="Pfam" id="PF00809">
    <property type="entry name" value="Pterin_bind"/>
    <property type="match status" value="1"/>
</dbReference>
<evidence type="ECO:0000256" key="1">
    <source>
        <dbReference type="ARBA" id="ARBA00000012"/>
    </source>
</evidence>